<dbReference type="InterPro" id="IPR001466">
    <property type="entry name" value="Beta-lactam-related"/>
</dbReference>
<dbReference type="PANTHER" id="PTHR43283:SF7">
    <property type="entry name" value="BETA-LACTAMASE-RELATED DOMAIN-CONTAINING PROTEIN"/>
    <property type="match status" value="1"/>
</dbReference>
<name>A0ABS5CIJ0_9BACL</name>
<evidence type="ECO:0000313" key="2">
    <source>
        <dbReference type="EMBL" id="MBP3965684.1"/>
    </source>
</evidence>
<comment type="caution">
    <text evidence="2">The sequence shown here is derived from an EMBL/GenBank/DDBJ whole genome shotgun (WGS) entry which is preliminary data.</text>
</comment>
<dbReference type="PANTHER" id="PTHR43283">
    <property type="entry name" value="BETA-LACTAMASE-RELATED"/>
    <property type="match status" value="1"/>
</dbReference>
<dbReference type="RefSeq" id="WP_210662300.1">
    <property type="nucleotide sequence ID" value="NZ_JAGKSP010000012.1"/>
</dbReference>
<gene>
    <name evidence="2" type="ORF">I8J30_23485</name>
</gene>
<feature type="domain" description="Beta-lactamase-related" evidence="1">
    <location>
        <begin position="33"/>
        <end position="308"/>
    </location>
</feature>
<accession>A0ABS5CIJ0</accession>
<dbReference type="Gene3D" id="3.40.710.10">
    <property type="entry name" value="DD-peptidase/beta-lactamase superfamily"/>
    <property type="match status" value="1"/>
</dbReference>
<dbReference type="InterPro" id="IPR050789">
    <property type="entry name" value="Diverse_Enzym_Activities"/>
</dbReference>
<reference evidence="2 3" key="1">
    <citation type="submission" date="2021-04" db="EMBL/GenBank/DDBJ databases">
        <title>Paenibacillus sp. DLE-14 whole genome sequence.</title>
        <authorList>
            <person name="Ham Y.J."/>
        </authorList>
    </citation>
    <scope>NUCLEOTIDE SEQUENCE [LARGE SCALE GENOMIC DNA]</scope>
    <source>
        <strain evidence="2 3">DLE-14</strain>
    </source>
</reference>
<evidence type="ECO:0000313" key="3">
    <source>
        <dbReference type="Proteomes" id="UP000673394"/>
    </source>
</evidence>
<proteinExistence type="predicted"/>
<keyword evidence="3" id="KW-1185">Reference proteome</keyword>
<dbReference type="SUPFAM" id="SSF56601">
    <property type="entry name" value="beta-lactamase/transpeptidase-like"/>
    <property type="match status" value="1"/>
</dbReference>
<dbReference type="GO" id="GO:0016787">
    <property type="term" value="F:hydrolase activity"/>
    <property type="evidence" value="ECO:0007669"/>
    <property type="project" value="UniProtKB-KW"/>
</dbReference>
<sequence length="486" mass="54243">MTKTEQRLPRSRPEELGIRPQAITALLNDWQRRQIEIHSVMIMRNGHVAAEGWWAPYARQLPHTMFSLSKSFTSTAIGMAAMEGLLSIDDTVISYFPEETPLDPSPNLQAMRIRDLLMMGTGHETDTIVNLITSEDGNWVRAFLNAPVEREPGTHFVYNSGATYMLSAILQKVSGQKLLDYLQPRLFEPLGILGATWGACPRGIHIGGWGLALTTEGVAKFGQLYLQKGLWEGKRLISEAWIEEATSKQIENGDGGDNEWAQGYGYQFWQCRHGAYRGDGAFGQFCIVMPEQDMVIAITSSTNDMQGVLDAIWTHILPATLDRALPLGANGEQAAQLSTQLASLALHPPVFGNGSAQEELVSGHKYRLNENPQQWESLTFRFERGEVVMTLEGAAAGEYIVHSGRGTWMEGSGKLLQPEPSAFGKQRTVSSFTWQEQDTLLLTLRFIETPFIVTFEVQFGDQKLELRYRQNVSFVSTDTNIVRGIR</sequence>
<evidence type="ECO:0000259" key="1">
    <source>
        <dbReference type="Pfam" id="PF00144"/>
    </source>
</evidence>
<keyword evidence="2" id="KW-0378">Hydrolase</keyword>
<dbReference type="EMBL" id="JAGKSP010000012">
    <property type="protein sequence ID" value="MBP3965684.1"/>
    <property type="molecule type" value="Genomic_DNA"/>
</dbReference>
<protein>
    <submittedName>
        <fullName evidence="2">Serine hydrolase</fullName>
    </submittedName>
</protein>
<organism evidence="2 3">
    <name type="scientific">Paenibacillus lignilyticus</name>
    <dbReference type="NCBI Taxonomy" id="1172615"/>
    <lineage>
        <taxon>Bacteria</taxon>
        <taxon>Bacillati</taxon>
        <taxon>Bacillota</taxon>
        <taxon>Bacilli</taxon>
        <taxon>Bacillales</taxon>
        <taxon>Paenibacillaceae</taxon>
        <taxon>Paenibacillus</taxon>
    </lineage>
</organism>
<dbReference type="Pfam" id="PF00144">
    <property type="entry name" value="Beta-lactamase"/>
    <property type="match status" value="1"/>
</dbReference>
<dbReference type="InterPro" id="IPR012338">
    <property type="entry name" value="Beta-lactam/transpept-like"/>
</dbReference>
<dbReference type="Proteomes" id="UP000673394">
    <property type="component" value="Unassembled WGS sequence"/>
</dbReference>